<feature type="transmembrane region" description="Helical" evidence="2">
    <location>
        <begin position="85"/>
        <end position="111"/>
    </location>
</feature>
<proteinExistence type="predicted"/>
<feature type="compositionally biased region" description="Low complexity" evidence="1">
    <location>
        <begin position="389"/>
        <end position="415"/>
    </location>
</feature>
<feature type="region of interest" description="Disordered" evidence="1">
    <location>
        <begin position="348"/>
        <end position="450"/>
    </location>
</feature>
<keyword evidence="2" id="KW-0472">Membrane</keyword>
<reference evidence="3" key="1">
    <citation type="submission" date="2020-02" db="EMBL/GenBank/DDBJ databases">
        <authorList>
            <person name="Meier V. D."/>
        </authorList>
    </citation>
    <scope>NUCLEOTIDE SEQUENCE</scope>
    <source>
        <strain evidence="3">AVDCRST_MAG53</strain>
    </source>
</reference>
<dbReference type="AlphaFoldDB" id="A0A6J4T954"/>
<keyword evidence="2" id="KW-1133">Transmembrane helix</keyword>
<keyword evidence="2" id="KW-0812">Transmembrane</keyword>
<sequence>MRSPFGFFKHRRGRLARAVVIARALVARVLVFARALVSRVAVLARVLVARAPVGVRTVVRAPVAARALVARVPVFARAVLSRVPFFARVVAVAVVLFGVGAGTAGLALLAFDPRSSAAERGGAASSRSDLASATAAPTSFVVTQRRAPRRAGPAYYRSITSRRVPQSAERGFMPLYREAARTFGVSWRLIASIHRQETAFSTAPGTYRGLNAFGCCAGPMQFNVTNGPVSTWELYRQSFRQGDRPRRYPHRTRSHPSIYDDFDAMMAAGALLRDSGATEALDGGSWSAAYAYYGHDLFGVGYASEVLGRARGWERDGFCLNCPVDDTLVARFDDAYGVDARRQLLAAERHQKQKKDKKRKKRAGKASEKGSEKPERRRVPRRSRRDAGTTKPPAARAPASPNTRTTTSPRPSTTTTPPPAPTTEAPPQPTPPPPEEAPCTGLSRLFGCRG</sequence>
<protein>
    <recommendedName>
        <fullName evidence="4">Transglycosylase SLT domain-containing protein</fullName>
    </recommendedName>
</protein>
<feature type="compositionally biased region" description="Basic residues" evidence="1">
    <location>
        <begin position="351"/>
        <end position="364"/>
    </location>
</feature>
<dbReference type="SUPFAM" id="SSF53955">
    <property type="entry name" value="Lysozyme-like"/>
    <property type="match status" value="1"/>
</dbReference>
<name>A0A6J4T954_9ACTN</name>
<evidence type="ECO:0000256" key="2">
    <source>
        <dbReference type="SAM" id="Phobius"/>
    </source>
</evidence>
<feature type="transmembrane region" description="Helical" evidence="2">
    <location>
        <begin position="20"/>
        <end position="37"/>
    </location>
</feature>
<evidence type="ECO:0000313" key="3">
    <source>
        <dbReference type="EMBL" id="CAA9516504.1"/>
    </source>
</evidence>
<dbReference type="Gene3D" id="1.10.530.10">
    <property type="match status" value="1"/>
</dbReference>
<dbReference type="EMBL" id="CADCVR010000094">
    <property type="protein sequence ID" value="CAA9516504.1"/>
    <property type="molecule type" value="Genomic_DNA"/>
</dbReference>
<gene>
    <name evidence="3" type="ORF">AVDCRST_MAG53-3110</name>
</gene>
<feature type="compositionally biased region" description="Pro residues" evidence="1">
    <location>
        <begin position="416"/>
        <end position="436"/>
    </location>
</feature>
<dbReference type="InterPro" id="IPR023346">
    <property type="entry name" value="Lysozyme-like_dom_sf"/>
</dbReference>
<feature type="compositionally biased region" description="Basic and acidic residues" evidence="1">
    <location>
        <begin position="365"/>
        <end position="377"/>
    </location>
</feature>
<organism evidence="3">
    <name type="scientific">uncultured Solirubrobacteraceae bacterium</name>
    <dbReference type="NCBI Taxonomy" id="1162706"/>
    <lineage>
        <taxon>Bacteria</taxon>
        <taxon>Bacillati</taxon>
        <taxon>Actinomycetota</taxon>
        <taxon>Thermoleophilia</taxon>
        <taxon>Solirubrobacterales</taxon>
        <taxon>Solirubrobacteraceae</taxon>
        <taxon>environmental samples</taxon>
    </lineage>
</organism>
<accession>A0A6J4T954</accession>
<evidence type="ECO:0000256" key="1">
    <source>
        <dbReference type="SAM" id="MobiDB-lite"/>
    </source>
</evidence>
<evidence type="ECO:0008006" key="4">
    <source>
        <dbReference type="Google" id="ProtNLM"/>
    </source>
</evidence>